<evidence type="ECO:0000313" key="1">
    <source>
        <dbReference type="EMBL" id="KKK93671.1"/>
    </source>
</evidence>
<organism evidence="1">
    <name type="scientific">marine sediment metagenome</name>
    <dbReference type="NCBI Taxonomy" id="412755"/>
    <lineage>
        <taxon>unclassified sequences</taxon>
        <taxon>metagenomes</taxon>
        <taxon>ecological metagenomes</taxon>
    </lineage>
</organism>
<accession>A0A0F9CAC7</accession>
<dbReference type="EMBL" id="LAZR01047677">
    <property type="protein sequence ID" value="KKK93671.1"/>
    <property type="molecule type" value="Genomic_DNA"/>
</dbReference>
<dbReference type="AlphaFoldDB" id="A0A0F9CAC7"/>
<reference evidence="1" key="1">
    <citation type="journal article" date="2015" name="Nature">
        <title>Complex archaea that bridge the gap between prokaryotes and eukaryotes.</title>
        <authorList>
            <person name="Spang A."/>
            <person name="Saw J.H."/>
            <person name="Jorgensen S.L."/>
            <person name="Zaremba-Niedzwiedzka K."/>
            <person name="Martijn J."/>
            <person name="Lind A.E."/>
            <person name="van Eijk R."/>
            <person name="Schleper C."/>
            <person name="Guy L."/>
            <person name="Ettema T.J."/>
        </authorList>
    </citation>
    <scope>NUCLEOTIDE SEQUENCE</scope>
</reference>
<gene>
    <name evidence="1" type="ORF">LCGC14_2690560</name>
</gene>
<proteinExistence type="predicted"/>
<comment type="caution">
    <text evidence="1">The sequence shown here is derived from an EMBL/GenBank/DDBJ whole genome shotgun (WGS) entry which is preliminary data.</text>
</comment>
<sequence>MAENFGGENTTTARQVLRLNVKFDDTDSAGAGVEGTVIDMGSIPANAYPTNIQVFGRTVFNSGTSDVLDIGFGAFGSTSADPNAFTAALDITASGELTVTKLLMGDVQSTTENVPITATWTAVGAAATTGEIEINLEYVQL</sequence>
<name>A0A0F9CAC7_9ZZZZ</name>
<protein>
    <submittedName>
        <fullName evidence="1">Uncharacterized protein</fullName>
    </submittedName>
</protein>